<accession>A0ABD5ZG00</accession>
<keyword evidence="1" id="KW-0472">Membrane</keyword>
<feature type="transmembrane region" description="Helical" evidence="1">
    <location>
        <begin position="30"/>
        <end position="50"/>
    </location>
</feature>
<proteinExistence type="predicted"/>
<organism evidence="2 3">
    <name type="scientific">Haloferax namakaokahaiae</name>
    <dbReference type="NCBI Taxonomy" id="1748331"/>
    <lineage>
        <taxon>Archaea</taxon>
        <taxon>Methanobacteriati</taxon>
        <taxon>Methanobacteriota</taxon>
        <taxon>Stenosarchaea group</taxon>
        <taxon>Halobacteria</taxon>
        <taxon>Halobacteriales</taxon>
        <taxon>Haloferacaceae</taxon>
        <taxon>Haloferax</taxon>
    </lineage>
</organism>
<protein>
    <submittedName>
        <fullName evidence="2">Uncharacterized protein</fullName>
    </submittedName>
</protein>
<evidence type="ECO:0000256" key="1">
    <source>
        <dbReference type="SAM" id="Phobius"/>
    </source>
</evidence>
<sequence>MSRRRDAGLAVAAAVPLAFAIAVLDSPVRPTAIAVGVVGTLLLEAVLQLDRDRVRTVWERRRVQATTLVAGALLVLLGVFLLGQQVLVAVFGGLVTYLCLLAVVCLRERASTR</sequence>
<keyword evidence="3" id="KW-1185">Reference proteome</keyword>
<evidence type="ECO:0000313" key="2">
    <source>
        <dbReference type="EMBL" id="MFC7203890.1"/>
    </source>
</evidence>
<keyword evidence="1" id="KW-1133">Transmembrane helix</keyword>
<keyword evidence="1" id="KW-0812">Transmembrane</keyword>
<dbReference type="EMBL" id="JBHTAA010000005">
    <property type="protein sequence ID" value="MFC7203890.1"/>
    <property type="molecule type" value="Genomic_DNA"/>
</dbReference>
<dbReference type="Proteomes" id="UP001596481">
    <property type="component" value="Unassembled WGS sequence"/>
</dbReference>
<feature type="transmembrane region" description="Helical" evidence="1">
    <location>
        <begin position="62"/>
        <end position="81"/>
    </location>
</feature>
<dbReference type="RefSeq" id="WP_390223224.1">
    <property type="nucleotide sequence ID" value="NZ_JBHTAA010000005.1"/>
</dbReference>
<name>A0ABD5ZG00_9EURY</name>
<feature type="transmembrane region" description="Helical" evidence="1">
    <location>
        <begin position="87"/>
        <end position="106"/>
    </location>
</feature>
<evidence type="ECO:0000313" key="3">
    <source>
        <dbReference type="Proteomes" id="UP001596481"/>
    </source>
</evidence>
<gene>
    <name evidence="2" type="ORF">ACFQJC_10205</name>
</gene>
<dbReference type="AlphaFoldDB" id="A0ABD5ZG00"/>
<comment type="caution">
    <text evidence="2">The sequence shown here is derived from an EMBL/GenBank/DDBJ whole genome shotgun (WGS) entry which is preliminary data.</text>
</comment>
<reference evidence="2 3" key="1">
    <citation type="journal article" date="2019" name="Int. J. Syst. Evol. Microbiol.">
        <title>The Global Catalogue of Microorganisms (GCM) 10K type strain sequencing project: providing services to taxonomists for standard genome sequencing and annotation.</title>
        <authorList>
            <consortium name="The Broad Institute Genomics Platform"/>
            <consortium name="The Broad Institute Genome Sequencing Center for Infectious Disease"/>
            <person name="Wu L."/>
            <person name="Ma J."/>
        </authorList>
    </citation>
    <scope>NUCLEOTIDE SEQUENCE [LARGE SCALE GENOMIC DNA]</scope>
    <source>
        <strain evidence="2 3">DSM 29988</strain>
    </source>
</reference>